<protein>
    <recommendedName>
        <fullName evidence="1">HNH nuclease domain-containing protein</fullName>
    </recommendedName>
</protein>
<sequence>MEWQGPYLNAGERNVHVWASQMGRNNRPCLVAASSVSPGCWTDGMITVQTFYEWLAEIVVPPLQGAGTYILVAAGNNTIRTPAGQLAMAPTAFNAHVNACRSGPYQQSNSTASLLAGDYLLFLSTNLGCQRAIPVLKTATITSRTITRGQTGSQTPREARSRVTRRLVRERDFRCRVTGVGVPAPRMLSPATRANIGNGDKPENAILMKADVHDQFDDYQFGFWSFNSRNVAQDGQVLRFYRFESSGAPSIGPGVTAAPMLARLGGPATPDPIAELFISHFTTALLWHVAGFGRDRSL</sequence>
<dbReference type="Proteomes" id="UP001215280">
    <property type="component" value="Unassembled WGS sequence"/>
</dbReference>
<accession>A0AAD7MZX3</accession>
<comment type="caution">
    <text evidence="2">The sequence shown here is derived from an EMBL/GenBank/DDBJ whole genome shotgun (WGS) entry which is preliminary data.</text>
</comment>
<feature type="domain" description="HNH nuclease" evidence="1">
    <location>
        <begin position="186"/>
        <end position="223"/>
    </location>
</feature>
<organism evidence="2 3">
    <name type="scientific">Mycena maculata</name>
    <dbReference type="NCBI Taxonomy" id="230809"/>
    <lineage>
        <taxon>Eukaryota</taxon>
        <taxon>Fungi</taxon>
        <taxon>Dikarya</taxon>
        <taxon>Basidiomycota</taxon>
        <taxon>Agaricomycotina</taxon>
        <taxon>Agaricomycetes</taxon>
        <taxon>Agaricomycetidae</taxon>
        <taxon>Agaricales</taxon>
        <taxon>Marasmiineae</taxon>
        <taxon>Mycenaceae</taxon>
        <taxon>Mycena</taxon>
    </lineage>
</organism>
<dbReference type="AlphaFoldDB" id="A0AAD7MZX3"/>
<evidence type="ECO:0000259" key="1">
    <source>
        <dbReference type="Pfam" id="PF13391"/>
    </source>
</evidence>
<gene>
    <name evidence="2" type="ORF">DFH07DRAFT_984486</name>
</gene>
<dbReference type="InterPro" id="IPR003615">
    <property type="entry name" value="HNH_nuc"/>
</dbReference>
<proteinExistence type="predicted"/>
<dbReference type="EMBL" id="JARJLG010000139">
    <property type="protein sequence ID" value="KAJ7738072.1"/>
    <property type="molecule type" value="Genomic_DNA"/>
</dbReference>
<evidence type="ECO:0000313" key="3">
    <source>
        <dbReference type="Proteomes" id="UP001215280"/>
    </source>
</evidence>
<name>A0AAD7MZX3_9AGAR</name>
<keyword evidence="3" id="KW-1185">Reference proteome</keyword>
<reference evidence="2" key="1">
    <citation type="submission" date="2023-03" db="EMBL/GenBank/DDBJ databases">
        <title>Massive genome expansion in bonnet fungi (Mycena s.s.) driven by repeated elements and novel gene families across ecological guilds.</title>
        <authorList>
            <consortium name="Lawrence Berkeley National Laboratory"/>
            <person name="Harder C.B."/>
            <person name="Miyauchi S."/>
            <person name="Viragh M."/>
            <person name="Kuo A."/>
            <person name="Thoen E."/>
            <person name="Andreopoulos B."/>
            <person name="Lu D."/>
            <person name="Skrede I."/>
            <person name="Drula E."/>
            <person name="Henrissat B."/>
            <person name="Morin E."/>
            <person name="Kohler A."/>
            <person name="Barry K."/>
            <person name="LaButti K."/>
            <person name="Morin E."/>
            <person name="Salamov A."/>
            <person name="Lipzen A."/>
            <person name="Mereny Z."/>
            <person name="Hegedus B."/>
            <person name="Baldrian P."/>
            <person name="Stursova M."/>
            <person name="Weitz H."/>
            <person name="Taylor A."/>
            <person name="Grigoriev I.V."/>
            <person name="Nagy L.G."/>
            <person name="Martin F."/>
            <person name="Kauserud H."/>
        </authorList>
    </citation>
    <scope>NUCLEOTIDE SEQUENCE</scope>
    <source>
        <strain evidence="2">CBHHK188m</strain>
    </source>
</reference>
<evidence type="ECO:0000313" key="2">
    <source>
        <dbReference type="EMBL" id="KAJ7738072.1"/>
    </source>
</evidence>
<dbReference type="Pfam" id="PF13391">
    <property type="entry name" value="HNH_2"/>
    <property type="match status" value="1"/>
</dbReference>